<evidence type="ECO:0000313" key="1">
    <source>
        <dbReference type="EMBL" id="KAH6944666.1"/>
    </source>
</evidence>
<dbReference type="Proteomes" id="UP000821845">
    <property type="component" value="Chromosome 1"/>
</dbReference>
<comment type="caution">
    <text evidence="1">The sequence shown here is derived from an EMBL/GenBank/DDBJ whole genome shotgun (WGS) entry which is preliminary data.</text>
</comment>
<protein>
    <submittedName>
        <fullName evidence="1">Uncharacterized protein</fullName>
    </submittedName>
</protein>
<name>A0ACB7TEJ2_HYAAI</name>
<sequence>MMSVNKDTQVNPDDADADTSLKAWTCLVRQQKRTHEDTEETATKPVGEGQPPSKTAPHHRTLYQPRPNLAASRSVAETRRRDANFAMAHALACAALLR</sequence>
<accession>A0ACB7TEJ2</accession>
<keyword evidence="2" id="KW-1185">Reference proteome</keyword>
<proteinExistence type="predicted"/>
<organism evidence="1 2">
    <name type="scientific">Hyalomma asiaticum</name>
    <name type="common">Tick</name>
    <dbReference type="NCBI Taxonomy" id="266040"/>
    <lineage>
        <taxon>Eukaryota</taxon>
        <taxon>Metazoa</taxon>
        <taxon>Ecdysozoa</taxon>
        <taxon>Arthropoda</taxon>
        <taxon>Chelicerata</taxon>
        <taxon>Arachnida</taxon>
        <taxon>Acari</taxon>
        <taxon>Parasitiformes</taxon>
        <taxon>Ixodida</taxon>
        <taxon>Ixodoidea</taxon>
        <taxon>Ixodidae</taxon>
        <taxon>Hyalomminae</taxon>
        <taxon>Hyalomma</taxon>
    </lineage>
</organism>
<evidence type="ECO:0000313" key="2">
    <source>
        <dbReference type="Proteomes" id="UP000821845"/>
    </source>
</evidence>
<gene>
    <name evidence="1" type="ORF">HPB50_004443</name>
</gene>
<dbReference type="EMBL" id="CM023481">
    <property type="protein sequence ID" value="KAH6944666.1"/>
    <property type="molecule type" value="Genomic_DNA"/>
</dbReference>
<reference evidence="1" key="1">
    <citation type="submission" date="2020-05" db="EMBL/GenBank/DDBJ databases">
        <title>Large-scale comparative analyses of tick genomes elucidate their genetic diversity and vector capacities.</title>
        <authorList>
            <person name="Jia N."/>
            <person name="Wang J."/>
            <person name="Shi W."/>
            <person name="Du L."/>
            <person name="Sun Y."/>
            <person name="Zhan W."/>
            <person name="Jiang J."/>
            <person name="Wang Q."/>
            <person name="Zhang B."/>
            <person name="Ji P."/>
            <person name="Sakyi L.B."/>
            <person name="Cui X."/>
            <person name="Yuan T."/>
            <person name="Jiang B."/>
            <person name="Yang W."/>
            <person name="Lam T.T.-Y."/>
            <person name="Chang Q."/>
            <person name="Ding S."/>
            <person name="Wang X."/>
            <person name="Zhu J."/>
            <person name="Ruan X."/>
            <person name="Zhao L."/>
            <person name="Wei J."/>
            <person name="Que T."/>
            <person name="Du C."/>
            <person name="Cheng J."/>
            <person name="Dai P."/>
            <person name="Han X."/>
            <person name="Huang E."/>
            <person name="Gao Y."/>
            <person name="Liu J."/>
            <person name="Shao H."/>
            <person name="Ye R."/>
            <person name="Li L."/>
            <person name="Wei W."/>
            <person name="Wang X."/>
            <person name="Wang C."/>
            <person name="Yang T."/>
            <person name="Huo Q."/>
            <person name="Li W."/>
            <person name="Guo W."/>
            <person name="Chen H."/>
            <person name="Zhou L."/>
            <person name="Ni X."/>
            <person name="Tian J."/>
            <person name="Zhou Y."/>
            <person name="Sheng Y."/>
            <person name="Liu T."/>
            <person name="Pan Y."/>
            <person name="Xia L."/>
            <person name="Li J."/>
            <person name="Zhao F."/>
            <person name="Cao W."/>
        </authorList>
    </citation>
    <scope>NUCLEOTIDE SEQUENCE</scope>
    <source>
        <strain evidence="1">Hyas-2018</strain>
    </source>
</reference>